<comment type="caution">
    <text evidence="1">The sequence shown here is derived from an EMBL/GenBank/DDBJ whole genome shotgun (WGS) entry which is preliminary data.</text>
</comment>
<sequence length="271" mass="30990">MAKQVYMLKGIRENTINWTTQVTVIERGFLGLTKTNNLYQKVVMVDAEGTKVEGIIFGRHIKLLRHTLKVYHTYSISNAMVRKTPTQYRVIDNDYQWFIYARTRIEENPAKILNIDCAKYNFVPLRQIQKHKNSREGIDVLFAVLFVAAPRKTKKTYVQDILVIDQGRNSIGFKLFARCNFHVQLSDSTGIVIATVFGDEAEKMFGITTNYLKQNTKQGKLSKTAAELLARGSEFVVQIRAYKCQEAASNHCLFTVNGLQHVSQIIEDAEM</sequence>
<gene>
    <name evidence="1" type="ORF">Vadar_004713</name>
</gene>
<name>A0ACB7XP03_9ERIC</name>
<organism evidence="1 2">
    <name type="scientific">Vaccinium darrowii</name>
    <dbReference type="NCBI Taxonomy" id="229202"/>
    <lineage>
        <taxon>Eukaryota</taxon>
        <taxon>Viridiplantae</taxon>
        <taxon>Streptophyta</taxon>
        <taxon>Embryophyta</taxon>
        <taxon>Tracheophyta</taxon>
        <taxon>Spermatophyta</taxon>
        <taxon>Magnoliopsida</taxon>
        <taxon>eudicotyledons</taxon>
        <taxon>Gunneridae</taxon>
        <taxon>Pentapetalae</taxon>
        <taxon>asterids</taxon>
        <taxon>Ericales</taxon>
        <taxon>Ericaceae</taxon>
        <taxon>Vaccinioideae</taxon>
        <taxon>Vaccinieae</taxon>
        <taxon>Vaccinium</taxon>
    </lineage>
</organism>
<keyword evidence="2" id="KW-1185">Reference proteome</keyword>
<reference evidence="1 2" key="1">
    <citation type="journal article" date="2021" name="Hortic Res">
        <title>High-quality reference genome and annotation aids understanding of berry development for evergreen blueberry (Vaccinium darrowii).</title>
        <authorList>
            <person name="Yu J."/>
            <person name="Hulse-Kemp A.M."/>
            <person name="Babiker E."/>
            <person name="Staton M."/>
        </authorList>
    </citation>
    <scope>NUCLEOTIDE SEQUENCE [LARGE SCALE GENOMIC DNA]</scope>
    <source>
        <strain evidence="2">cv. NJ 8807/NJ 8810</strain>
        <tissue evidence="1">Young leaf</tissue>
    </source>
</reference>
<dbReference type="EMBL" id="CM037151">
    <property type="protein sequence ID" value="KAH7842385.1"/>
    <property type="molecule type" value="Genomic_DNA"/>
</dbReference>
<evidence type="ECO:0000313" key="2">
    <source>
        <dbReference type="Proteomes" id="UP000828048"/>
    </source>
</evidence>
<evidence type="ECO:0000313" key="1">
    <source>
        <dbReference type="EMBL" id="KAH7842385.1"/>
    </source>
</evidence>
<accession>A0ACB7XP03</accession>
<dbReference type="Proteomes" id="UP000828048">
    <property type="component" value="Chromosome 1"/>
</dbReference>
<proteinExistence type="predicted"/>
<protein>
    <submittedName>
        <fullName evidence="1">Uncharacterized protein</fullName>
    </submittedName>
</protein>